<sequence length="72" mass="8495">MEENDDEYEHLGILYSIENKITGECKCFKTRKESFEYLKVNNLSEGEYEDGILFITVPDPLFENIPLFPEEK</sequence>
<evidence type="ECO:0000313" key="2">
    <source>
        <dbReference type="Proteomes" id="UP000546007"/>
    </source>
</evidence>
<protein>
    <submittedName>
        <fullName evidence="1">Uncharacterized protein</fullName>
    </submittedName>
</protein>
<accession>A0A7W6MY48</accession>
<gene>
    <name evidence="1" type="ORF">GGR14_001234</name>
</gene>
<dbReference type="Proteomes" id="UP000546007">
    <property type="component" value="Unassembled WGS sequence"/>
</dbReference>
<dbReference type="RefSeq" id="WP_151411499.1">
    <property type="nucleotide sequence ID" value="NZ_AP028155.1"/>
</dbReference>
<organism evidence="1 2">
    <name type="scientific">Butyricimonas faecihominis</name>
    <dbReference type="NCBI Taxonomy" id="1472416"/>
    <lineage>
        <taxon>Bacteria</taxon>
        <taxon>Pseudomonadati</taxon>
        <taxon>Bacteroidota</taxon>
        <taxon>Bacteroidia</taxon>
        <taxon>Bacteroidales</taxon>
        <taxon>Odoribacteraceae</taxon>
        <taxon>Butyricimonas</taxon>
    </lineage>
</organism>
<name>A0A7W6MY48_9BACT</name>
<dbReference type="GeneID" id="93103325"/>
<comment type="caution">
    <text evidence="1">The sequence shown here is derived from an EMBL/GenBank/DDBJ whole genome shotgun (WGS) entry which is preliminary data.</text>
</comment>
<dbReference type="AlphaFoldDB" id="A0A7W6MY48"/>
<dbReference type="EMBL" id="JACIES010000002">
    <property type="protein sequence ID" value="MBB4025462.1"/>
    <property type="molecule type" value="Genomic_DNA"/>
</dbReference>
<evidence type="ECO:0000313" key="1">
    <source>
        <dbReference type="EMBL" id="MBB4025462.1"/>
    </source>
</evidence>
<reference evidence="1 2" key="1">
    <citation type="submission" date="2020-08" db="EMBL/GenBank/DDBJ databases">
        <title>Genomic Encyclopedia of Type Strains, Phase IV (KMG-IV): sequencing the most valuable type-strain genomes for metagenomic binning, comparative biology and taxonomic classification.</title>
        <authorList>
            <person name="Goeker M."/>
        </authorList>
    </citation>
    <scope>NUCLEOTIDE SEQUENCE [LARGE SCALE GENOMIC DNA]</scope>
    <source>
        <strain evidence="1 2">DSM 105721</strain>
    </source>
</reference>
<proteinExistence type="predicted"/>
<keyword evidence="2" id="KW-1185">Reference proteome</keyword>